<evidence type="ECO:0000313" key="4">
    <source>
        <dbReference type="EMBL" id="KAE8996981.1"/>
    </source>
</evidence>
<feature type="region of interest" description="Disordered" evidence="2">
    <location>
        <begin position="162"/>
        <end position="191"/>
    </location>
</feature>
<feature type="region of interest" description="Disordered" evidence="2">
    <location>
        <begin position="207"/>
        <end position="248"/>
    </location>
</feature>
<comment type="caution">
    <text evidence="4">The sequence shown here is derived from an EMBL/GenBank/DDBJ whole genome shotgun (WGS) entry which is preliminary data.</text>
</comment>
<feature type="region of interest" description="Disordered" evidence="2">
    <location>
        <begin position="98"/>
        <end position="129"/>
    </location>
</feature>
<reference evidence="4 5" key="1">
    <citation type="submission" date="2018-09" db="EMBL/GenBank/DDBJ databases">
        <title>Genomic investigation of the strawberry pathogen Phytophthora fragariae indicates pathogenicity is determined by transcriptional variation in three key races.</title>
        <authorList>
            <person name="Adams T.M."/>
            <person name="Armitage A.D."/>
            <person name="Sobczyk M.K."/>
            <person name="Bates H.J."/>
            <person name="Dunwell J.M."/>
            <person name="Nellist C.F."/>
            <person name="Harrison R.J."/>
        </authorList>
    </citation>
    <scope>NUCLEOTIDE SEQUENCE [LARGE SCALE GENOMIC DNA]</scope>
    <source>
        <strain evidence="4 5">SCRP324</strain>
    </source>
</reference>
<dbReference type="PROSITE" id="PS50157">
    <property type="entry name" value="ZINC_FINGER_C2H2_2"/>
    <property type="match status" value="1"/>
</dbReference>
<feature type="compositionally biased region" description="Basic residues" evidence="2">
    <location>
        <begin position="211"/>
        <end position="229"/>
    </location>
</feature>
<evidence type="ECO:0000256" key="1">
    <source>
        <dbReference type="PROSITE-ProRule" id="PRU00042"/>
    </source>
</evidence>
<dbReference type="GO" id="GO:0008270">
    <property type="term" value="F:zinc ion binding"/>
    <property type="evidence" value="ECO:0007669"/>
    <property type="project" value="UniProtKB-KW"/>
</dbReference>
<dbReference type="Proteomes" id="UP000435112">
    <property type="component" value="Unassembled WGS sequence"/>
</dbReference>
<evidence type="ECO:0000256" key="2">
    <source>
        <dbReference type="SAM" id="MobiDB-lite"/>
    </source>
</evidence>
<dbReference type="PROSITE" id="PS00028">
    <property type="entry name" value="ZINC_FINGER_C2H2_1"/>
    <property type="match status" value="1"/>
</dbReference>
<dbReference type="Gene3D" id="3.30.160.60">
    <property type="entry name" value="Classic Zinc Finger"/>
    <property type="match status" value="1"/>
</dbReference>
<feature type="compositionally biased region" description="Basic and acidic residues" evidence="2">
    <location>
        <begin position="38"/>
        <end position="52"/>
    </location>
</feature>
<feature type="region of interest" description="Disordered" evidence="2">
    <location>
        <begin position="1"/>
        <end position="85"/>
    </location>
</feature>
<accession>A0A6A3JQB3</accession>
<organism evidence="4 5">
    <name type="scientific">Phytophthora rubi</name>
    <dbReference type="NCBI Taxonomy" id="129364"/>
    <lineage>
        <taxon>Eukaryota</taxon>
        <taxon>Sar</taxon>
        <taxon>Stramenopiles</taxon>
        <taxon>Oomycota</taxon>
        <taxon>Peronosporomycetes</taxon>
        <taxon>Peronosporales</taxon>
        <taxon>Peronosporaceae</taxon>
        <taxon>Phytophthora</taxon>
    </lineage>
</organism>
<evidence type="ECO:0000259" key="3">
    <source>
        <dbReference type="PROSITE" id="PS50157"/>
    </source>
</evidence>
<feature type="domain" description="C2H2-type" evidence="3">
    <location>
        <begin position="86"/>
        <end position="116"/>
    </location>
</feature>
<dbReference type="InterPro" id="IPR013087">
    <property type="entry name" value="Znf_C2H2_type"/>
</dbReference>
<keyword evidence="1" id="KW-0862">Zinc</keyword>
<dbReference type="AlphaFoldDB" id="A0A6A3JQB3"/>
<dbReference type="EMBL" id="QXFU01001707">
    <property type="protein sequence ID" value="KAE8996981.1"/>
    <property type="molecule type" value="Genomic_DNA"/>
</dbReference>
<dbReference type="SMART" id="SM00355">
    <property type="entry name" value="ZnF_C2H2"/>
    <property type="match status" value="1"/>
</dbReference>
<name>A0A6A3JQB3_9STRA</name>
<keyword evidence="1" id="KW-0479">Metal-binding</keyword>
<protein>
    <recommendedName>
        <fullName evidence="3">C2H2-type domain-containing protein</fullName>
    </recommendedName>
</protein>
<sequence length="556" mass="59931">MTPKKQRKPAPDVAMQDFSEPKPNPRPRRAKKSLPTGKLEKFKEEQHLKIETTDLGEEEERDAESKAPPSSSKKRRRRAAEIDRKFRCPFGDCDKAYGSESSLNQHQKLKHPEEMAEAAAEAQETQVNTFPVHTRNVSIRPATPLAAFASDPNFLLTNQPTDDLSSASDIVPPSAKAPRCNMRSRSNSEPVSLTDEVAFSIPVATANLTKPRAKTPRKPRRAATPHPKKVATTSSSSIRRSKSESLPEMLPFEPLQELKLPPNHPNHDPILPLGSVARGSFEWAVPASGHPSTSLSSDDQAIDSDILSVLANCGAEDVGDPSVLDFAGPSSTTSFQSSANFGTESEDAEMLPVGMECFKISEHSTLSTETPGDVPLNEPEAELGLHTFVTLGDDWHLSSHLEKMSVATPPGSLESTFGGLSASERGVGRLRSASDPVHTAAPIHPTGLNHFSSMPLEALAAKSQVAAVGPLLQNGTNYPQWFGHSATTEVQENSDQQMLWAPGVATVGNPQPTSQTLDELLQHDDAVEWKAASEFEGDVGSANYVLGDVGMTSTLL</sequence>
<keyword evidence="1" id="KW-0863">Zinc-finger</keyword>
<proteinExistence type="predicted"/>
<evidence type="ECO:0000313" key="5">
    <source>
        <dbReference type="Proteomes" id="UP000435112"/>
    </source>
</evidence>
<gene>
    <name evidence="4" type="ORF">PR002_g19158</name>
</gene>
<dbReference type="OrthoDB" id="21530at2759"/>